<dbReference type="Proteomes" id="UP000001514">
    <property type="component" value="Unassembled WGS sequence"/>
</dbReference>
<dbReference type="NCBIfam" id="TIGR00756">
    <property type="entry name" value="PPR"/>
    <property type="match status" value="4"/>
</dbReference>
<dbReference type="KEGG" id="smo:SELMODRAFT_76943"/>
<feature type="repeat" description="PPR" evidence="2">
    <location>
        <begin position="212"/>
        <end position="246"/>
    </location>
</feature>
<dbReference type="PANTHER" id="PTHR47926">
    <property type="entry name" value="PENTATRICOPEPTIDE REPEAT-CONTAINING PROTEIN"/>
    <property type="match status" value="1"/>
</dbReference>
<dbReference type="Pfam" id="PF01535">
    <property type="entry name" value="PPR"/>
    <property type="match status" value="6"/>
</dbReference>
<dbReference type="Pfam" id="PF12854">
    <property type="entry name" value="PPR_1"/>
    <property type="match status" value="1"/>
</dbReference>
<dbReference type="Gramene" id="EFJ37327">
    <property type="protein sequence ID" value="EFJ37327"/>
    <property type="gene ID" value="SELMODRAFT_76943"/>
</dbReference>
<dbReference type="AlphaFoldDB" id="D8QRW0"/>
<keyword evidence="4" id="KW-1185">Reference proteome</keyword>
<organism evidence="4">
    <name type="scientific">Selaginella moellendorffii</name>
    <name type="common">Spikemoss</name>
    <dbReference type="NCBI Taxonomy" id="88036"/>
    <lineage>
        <taxon>Eukaryota</taxon>
        <taxon>Viridiplantae</taxon>
        <taxon>Streptophyta</taxon>
        <taxon>Embryophyta</taxon>
        <taxon>Tracheophyta</taxon>
        <taxon>Lycopodiopsida</taxon>
        <taxon>Selaginellales</taxon>
        <taxon>Selaginellaceae</taxon>
        <taxon>Selaginella</taxon>
    </lineage>
</organism>
<reference evidence="3 4" key="1">
    <citation type="journal article" date="2011" name="Science">
        <title>The Selaginella genome identifies genetic changes associated with the evolution of vascular plants.</title>
        <authorList>
            <person name="Banks J.A."/>
            <person name="Nishiyama T."/>
            <person name="Hasebe M."/>
            <person name="Bowman J.L."/>
            <person name="Gribskov M."/>
            <person name="dePamphilis C."/>
            <person name="Albert V.A."/>
            <person name="Aono N."/>
            <person name="Aoyama T."/>
            <person name="Ambrose B.A."/>
            <person name="Ashton N.W."/>
            <person name="Axtell M.J."/>
            <person name="Barker E."/>
            <person name="Barker M.S."/>
            <person name="Bennetzen J.L."/>
            <person name="Bonawitz N.D."/>
            <person name="Chapple C."/>
            <person name="Cheng C."/>
            <person name="Correa L.G."/>
            <person name="Dacre M."/>
            <person name="DeBarry J."/>
            <person name="Dreyer I."/>
            <person name="Elias M."/>
            <person name="Engstrom E.M."/>
            <person name="Estelle M."/>
            <person name="Feng L."/>
            <person name="Finet C."/>
            <person name="Floyd S.K."/>
            <person name="Frommer W.B."/>
            <person name="Fujita T."/>
            <person name="Gramzow L."/>
            <person name="Gutensohn M."/>
            <person name="Harholt J."/>
            <person name="Hattori M."/>
            <person name="Heyl A."/>
            <person name="Hirai T."/>
            <person name="Hiwatashi Y."/>
            <person name="Ishikawa M."/>
            <person name="Iwata M."/>
            <person name="Karol K.G."/>
            <person name="Koehler B."/>
            <person name="Kolukisaoglu U."/>
            <person name="Kubo M."/>
            <person name="Kurata T."/>
            <person name="Lalonde S."/>
            <person name="Li K."/>
            <person name="Li Y."/>
            <person name="Litt A."/>
            <person name="Lyons E."/>
            <person name="Manning G."/>
            <person name="Maruyama T."/>
            <person name="Michael T.P."/>
            <person name="Mikami K."/>
            <person name="Miyazaki S."/>
            <person name="Morinaga S."/>
            <person name="Murata T."/>
            <person name="Mueller-Roeber B."/>
            <person name="Nelson D.R."/>
            <person name="Obara M."/>
            <person name="Oguri Y."/>
            <person name="Olmstead R.G."/>
            <person name="Onodera N."/>
            <person name="Petersen B.L."/>
            <person name="Pils B."/>
            <person name="Prigge M."/>
            <person name="Rensing S.A."/>
            <person name="Riano-Pachon D.M."/>
            <person name="Roberts A.W."/>
            <person name="Sato Y."/>
            <person name="Scheller H.V."/>
            <person name="Schulz B."/>
            <person name="Schulz C."/>
            <person name="Shakirov E.V."/>
            <person name="Shibagaki N."/>
            <person name="Shinohara N."/>
            <person name="Shippen D.E."/>
            <person name="Soerensen I."/>
            <person name="Sotooka R."/>
            <person name="Sugimoto N."/>
            <person name="Sugita M."/>
            <person name="Sumikawa N."/>
            <person name="Tanurdzic M."/>
            <person name="Theissen G."/>
            <person name="Ulvskov P."/>
            <person name="Wakazuki S."/>
            <person name="Weng J.K."/>
            <person name="Willats W.W."/>
            <person name="Wipf D."/>
            <person name="Wolf P.G."/>
            <person name="Yang L."/>
            <person name="Zimmer A.D."/>
            <person name="Zhu Q."/>
            <person name="Mitros T."/>
            <person name="Hellsten U."/>
            <person name="Loque D."/>
            <person name="Otillar R."/>
            <person name="Salamov A."/>
            <person name="Schmutz J."/>
            <person name="Shapiro H."/>
            <person name="Lindquist E."/>
            <person name="Lucas S."/>
            <person name="Rokhsar D."/>
            <person name="Grigoriev I.V."/>
        </authorList>
    </citation>
    <scope>NUCLEOTIDE SEQUENCE [LARGE SCALE GENOMIC DNA]</scope>
</reference>
<dbReference type="GO" id="GO:0003723">
    <property type="term" value="F:RNA binding"/>
    <property type="evidence" value="ECO:0007669"/>
    <property type="project" value="InterPro"/>
</dbReference>
<dbReference type="eggNOG" id="KOG4197">
    <property type="taxonomic scope" value="Eukaryota"/>
</dbReference>
<feature type="repeat" description="PPR" evidence="2">
    <location>
        <begin position="111"/>
        <end position="145"/>
    </location>
</feature>
<evidence type="ECO:0000256" key="1">
    <source>
        <dbReference type="ARBA" id="ARBA00022737"/>
    </source>
</evidence>
<dbReference type="HOGENOM" id="CLU_002706_0_0_1"/>
<dbReference type="Gene3D" id="1.25.40.10">
    <property type="entry name" value="Tetratricopeptide repeat domain"/>
    <property type="match status" value="2"/>
</dbReference>
<protein>
    <recommendedName>
        <fullName evidence="5">Pentacotripeptide-repeat region of PRORP domain-containing protein</fullName>
    </recommendedName>
</protein>
<name>D8QRW0_SELML</name>
<dbReference type="GO" id="GO:0009451">
    <property type="term" value="P:RNA modification"/>
    <property type="evidence" value="ECO:0007669"/>
    <property type="project" value="InterPro"/>
</dbReference>
<evidence type="ECO:0008006" key="5">
    <source>
        <dbReference type="Google" id="ProtNLM"/>
    </source>
</evidence>
<sequence>MDLEGVKPDDVTFLAILGACSSARDLATGSDLHARIVASGIAIDVVVGSALVHFYCKCELLDRAWAIFREIPDPNVLTWTTAIGNSLINLHAKSGRIERALEIFHGMIHRDVISWGSIITALAQSGNGAGVLAMLREMDFEGIKPDAVVFVSAIDACKSSSRLADGRILHARAIASGVHDRIQVANSLLDMYSKCGRLDLAMAVFLALPQRDTIAWNSIVISFAQHGDWIRARELFQAMHLEGMEPSRVTIVSILSACRHAGLLEEARRYFVCMADDHGIDPALLHYGSMIDLFGRAGWLDHAEELVREMPIQPAITSVTALLGSCRIHGDARRASGAAEQAIDLNPESAAGGLALLSNTFAGNA</sequence>
<evidence type="ECO:0000313" key="4">
    <source>
        <dbReference type="Proteomes" id="UP000001514"/>
    </source>
</evidence>
<dbReference type="STRING" id="88036.D8QRW0"/>
<dbReference type="InterPro" id="IPR046960">
    <property type="entry name" value="PPR_At4g14850-like_plant"/>
</dbReference>
<gene>
    <name evidence="3" type="ORF">SELMODRAFT_76943</name>
</gene>
<proteinExistence type="predicted"/>
<dbReference type="EMBL" id="GL377566">
    <property type="protein sequence ID" value="EFJ37327.1"/>
    <property type="molecule type" value="Genomic_DNA"/>
</dbReference>
<dbReference type="InParanoid" id="D8QRW0"/>
<dbReference type="FunFam" id="1.25.40.10:FF:000242">
    <property type="entry name" value="Pentatricopeptide repeat-containing protein"/>
    <property type="match status" value="1"/>
</dbReference>
<dbReference type="InterPro" id="IPR002885">
    <property type="entry name" value="PPR_rpt"/>
</dbReference>
<accession>D8QRW0</accession>
<dbReference type="PANTHER" id="PTHR47926:SF533">
    <property type="entry name" value="DYW DOMAIN-CONTAINING PROTEIN"/>
    <property type="match status" value="1"/>
</dbReference>
<dbReference type="PROSITE" id="PS51375">
    <property type="entry name" value="PPR"/>
    <property type="match status" value="2"/>
</dbReference>
<evidence type="ECO:0000256" key="2">
    <source>
        <dbReference type="PROSITE-ProRule" id="PRU00708"/>
    </source>
</evidence>
<evidence type="ECO:0000313" key="3">
    <source>
        <dbReference type="EMBL" id="EFJ37327.1"/>
    </source>
</evidence>
<dbReference type="InterPro" id="IPR011990">
    <property type="entry name" value="TPR-like_helical_dom_sf"/>
</dbReference>
<keyword evidence="1" id="KW-0677">Repeat</keyword>